<keyword evidence="2" id="KW-0964">Secreted</keyword>
<name>A0A0R2H104_9LACO</name>
<evidence type="ECO:0000313" key="8">
    <source>
        <dbReference type="Proteomes" id="UP000051639"/>
    </source>
</evidence>
<feature type="domain" description="Gram-positive cocci surface proteins LPxTG" evidence="6">
    <location>
        <begin position="594"/>
        <end position="626"/>
    </location>
</feature>
<keyword evidence="1" id="KW-0134">Cell wall</keyword>
<evidence type="ECO:0000256" key="2">
    <source>
        <dbReference type="ARBA" id="ARBA00022525"/>
    </source>
</evidence>
<dbReference type="InterPro" id="IPR019931">
    <property type="entry name" value="LPXTG_anchor"/>
</dbReference>
<dbReference type="InterPro" id="IPR027607">
    <property type="entry name" value="Surf_Exclu_SEC10/PgrA"/>
</dbReference>
<dbReference type="NCBIfam" id="TIGR04320">
    <property type="entry name" value="Surf_Exclu_PgrA"/>
    <property type="match status" value="1"/>
</dbReference>
<organism evidence="7 8">
    <name type="scientific">Limosilactobacillus ingluviei</name>
    <dbReference type="NCBI Taxonomy" id="148604"/>
    <lineage>
        <taxon>Bacteria</taxon>
        <taxon>Bacillati</taxon>
        <taxon>Bacillota</taxon>
        <taxon>Bacilli</taxon>
        <taxon>Lactobacillales</taxon>
        <taxon>Lactobacillaceae</taxon>
        <taxon>Limosilactobacillus</taxon>
    </lineage>
</organism>
<evidence type="ECO:0000313" key="7">
    <source>
        <dbReference type="EMBL" id="KRN43660.1"/>
    </source>
</evidence>
<dbReference type="PANTHER" id="PTHR43941">
    <property type="entry name" value="STRUCTURAL MAINTENANCE OF CHROMOSOMES PROTEIN 2"/>
    <property type="match status" value="1"/>
</dbReference>
<accession>A0A0R2H104</accession>
<dbReference type="Proteomes" id="UP000051639">
    <property type="component" value="Unassembled WGS sequence"/>
</dbReference>
<protein>
    <submittedName>
        <fullName evidence="7">Lpxtg-motif cell wall anchor domain protein</fullName>
    </submittedName>
</protein>
<gene>
    <name evidence="7" type="ORF">IV41_GL001465</name>
</gene>
<dbReference type="PANTHER" id="PTHR43941:SF1">
    <property type="entry name" value="STRUCTURAL MAINTENANCE OF CHROMOSOMES PROTEIN 2"/>
    <property type="match status" value="1"/>
</dbReference>
<evidence type="ECO:0000256" key="1">
    <source>
        <dbReference type="ARBA" id="ARBA00022512"/>
    </source>
</evidence>
<evidence type="ECO:0000256" key="4">
    <source>
        <dbReference type="ARBA" id="ARBA00023088"/>
    </source>
</evidence>
<dbReference type="PROSITE" id="PS50847">
    <property type="entry name" value="GRAM_POS_ANCHORING"/>
    <property type="match status" value="1"/>
</dbReference>
<keyword evidence="8" id="KW-1185">Reference proteome</keyword>
<keyword evidence="3" id="KW-0732">Signal</keyword>
<evidence type="ECO:0000259" key="6">
    <source>
        <dbReference type="PROSITE" id="PS50847"/>
    </source>
</evidence>
<reference evidence="7 8" key="1">
    <citation type="journal article" date="2015" name="Genome Announc.">
        <title>Expanding the biotechnology potential of lactobacilli through comparative genomics of 213 strains and associated genera.</title>
        <authorList>
            <person name="Sun Z."/>
            <person name="Harris H.M."/>
            <person name="McCann A."/>
            <person name="Guo C."/>
            <person name="Argimon S."/>
            <person name="Zhang W."/>
            <person name="Yang X."/>
            <person name="Jeffery I.B."/>
            <person name="Cooney J.C."/>
            <person name="Kagawa T.F."/>
            <person name="Liu W."/>
            <person name="Song Y."/>
            <person name="Salvetti E."/>
            <person name="Wrobel A."/>
            <person name="Rasinkangas P."/>
            <person name="Parkhill J."/>
            <person name="Rea M.C."/>
            <person name="O'Sullivan O."/>
            <person name="Ritari J."/>
            <person name="Douillard F.P."/>
            <person name="Paul Ross R."/>
            <person name="Yang R."/>
            <person name="Briner A.E."/>
            <person name="Felis G.E."/>
            <person name="de Vos W.M."/>
            <person name="Barrangou R."/>
            <person name="Klaenhammer T.R."/>
            <person name="Caufield P.W."/>
            <person name="Cui Y."/>
            <person name="Zhang H."/>
            <person name="O'Toole P.W."/>
        </authorList>
    </citation>
    <scope>NUCLEOTIDE SEQUENCE [LARGE SCALE GENOMIC DNA]</scope>
    <source>
        <strain evidence="7 8">DSM 14792</strain>
    </source>
</reference>
<keyword evidence="4" id="KW-0572">Peptidoglycan-anchor</keyword>
<sequence length="626" mass="66953">MYEELAKNAESNRYQSNAYDAKRNVNINNLSQDDQMELSYYVAKLVNEMRDQWGTSSKVGYLVPTIGVTAMAKNIANGYQQDQWTLDKGHDVPRINEVAKDYGLTYGGNYYENASQNYLAMYNDAGNTTMDKLKQGIYESLLGLIFEDGNSKNGHMKSLLGLDANSVSLGALPTDEKKTYFGFGINSVVQGSDSDVMHYILVTNLSGQEGTVSQYITDLSKFESLSGTIPVSYVDPAGALKAKLTELNTTLATQNDTLTKATNADTLAQGELTTAKATLDTAQKTADQAQEAVTAAQKTLTGATNALIQAQTSLVNAKKQLADDQAALAQKQATLATYKQGNEEKLANLEKAQGILKDAQTALQAAQNELAKDQQALNDAKQALSAKQKAVTDAQNQKQADEAKLTQLKNQLNDIQNAPRVLAQAKAALDQANQALTAAKDQLAKETKALAPLQEAVEAAKDELADAESFLKAAQAHQADVQASLDAAKAAQEALLQKEALQKELAEQQAKLAAQKEAQANGYQVQGDKVVDSEGKPVAGWKVADNGMLLAPNGAVVAPAKADKQNVTSTQQTALKTPQTRAEYKAQQTQANKLPQTGNEEAAALGLLGLAGSLMAMVGLNKKRKA</sequence>
<comment type="caution">
    <text evidence="7">The sequence shown here is derived from an EMBL/GenBank/DDBJ whole genome shotgun (WGS) entry which is preliminary data.</text>
</comment>
<dbReference type="Pfam" id="PF00746">
    <property type="entry name" value="Gram_pos_anchor"/>
    <property type="match status" value="1"/>
</dbReference>
<dbReference type="EMBL" id="JQBA01000042">
    <property type="protein sequence ID" value="KRN43660.1"/>
    <property type="molecule type" value="Genomic_DNA"/>
</dbReference>
<evidence type="ECO:0000256" key="5">
    <source>
        <dbReference type="SAM" id="Coils"/>
    </source>
</evidence>
<dbReference type="NCBIfam" id="TIGR01167">
    <property type="entry name" value="LPXTG_anchor"/>
    <property type="match status" value="1"/>
</dbReference>
<dbReference type="PATRIC" id="fig|148604.4.peg.1502"/>
<evidence type="ECO:0000256" key="3">
    <source>
        <dbReference type="ARBA" id="ARBA00022729"/>
    </source>
</evidence>
<feature type="coiled-coil region" evidence="5">
    <location>
        <begin position="272"/>
        <end position="518"/>
    </location>
</feature>
<dbReference type="AlphaFoldDB" id="A0A0R2H104"/>
<keyword evidence="5" id="KW-0175">Coiled coil</keyword>
<dbReference type="Gene3D" id="1.10.287.620">
    <property type="entry name" value="Helix Hairpins"/>
    <property type="match status" value="1"/>
</dbReference>
<proteinExistence type="predicted"/>